<name>A0A9D1EXG2_9BACT</name>
<dbReference type="AlphaFoldDB" id="A0A9D1EXG2"/>
<comment type="caution">
    <text evidence="1">The sequence shown here is derived from an EMBL/GenBank/DDBJ whole genome shotgun (WGS) entry which is preliminary data.</text>
</comment>
<evidence type="ECO:0000313" key="2">
    <source>
        <dbReference type="Proteomes" id="UP000823928"/>
    </source>
</evidence>
<gene>
    <name evidence="1" type="ORF">IAC10_00625</name>
</gene>
<protein>
    <submittedName>
        <fullName evidence="1">LLM class flavin-dependent oxidoreductase</fullName>
    </submittedName>
</protein>
<dbReference type="Proteomes" id="UP000823928">
    <property type="component" value="Unassembled WGS sequence"/>
</dbReference>
<sequence length="68" mass="7997">MNIRAQINYWLALKQYDYRKLADEMSKLSGRKYTRGSINGKLVRNTLTVQELELIAKILGYKIDFTEL</sequence>
<accession>A0A9D1EXG2</accession>
<proteinExistence type="predicted"/>
<reference evidence="1" key="1">
    <citation type="submission" date="2020-10" db="EMBL/GenBank/DDBJ databases">
        <authorList>
            <person name="Gilroy R."/>
        </authorList>
    </citation>
    <scope>NUCLEOTIDE SEQUENCE</scope>
    <source>
        <strain evidence="1">6276</strain>
    </source>
</reference>
<evidence type="ECO:0000313" key="1">
    <source>
        <dbReference type="EMBL" id="HIS35122.1"/>
    </source>
</evidence>
<organism evidence="1 2">
    <name type="scientific">Candidatus Scatousia excrementigallinarum</name>
    <dbReference type="NCBI Taxonomy" id="2840935"/>
    <lineage>
        <taxon>Bacteria</taxon>
        <taxon>Candidatus Scatousia</taxon>
    </lineage>
</organism>
<reference evidence="1" key="2">
    <citation type="journal article" date="2021" name="PeerJ">
        <title>Extensive microbial diversity within the chicken gut microbiome revealed by metagenomics and culture.</title>
        <authorList>
            <person name="Gilroy R."/>
            <person name="Ravi A."/>
            <person name="Getino M."/>
            <person name="Pursley I."/>
            <person name="Horton D.L."/>
            <person name="Alikhan N.F."/>
            <person name="Baker D."/>
            <person name="Gharbi K."/>
            <person name="Hall N."/>
            <person name="Watson M."/>
            <person name="Adriaenssens E.M."/>
            <person name="Foster-Nyarko E."/>
            <person name="Jarju S."/>
            <person name="Secka A."/>
            <person name="Antonio M."/>
            <person name="Oren A."/>
            <person name="Chaudhuri R.R."/>
            <person name="La Ragione R."/>
            <person name="Hildebrand F."/>
            <person name="Pallen M.J."/>
        </authorList>
    </citation>
    <scope>NUCLEOTIDE SEQUENCE</scope>
    <source>
        <strain evidence="1">6276</strain>
    </source>
</reference>
<dbReference type="EMBL" id="DVIU01000015">
    <property type="protein sequence ID" value="HIS35122.1"/>
    <property type="molecule type" value="Genomic_DNA"/>
</dbReference>